<accession>A0A7Y9RTD8</accession>
<dbReference type="RefSeq" id="WP_179518552.1">
    <property type="nucleotide sequence ID" value="NZ_JACCAC010000001.1"/>
</dbReference>
<protein>
    <recommendedName>
        <fullName evidence="4">DUF222 domain-containing protein</fullName>
    </recommendedName>
</protein>
<gene>
    <name evidence="2" type="ORF">BJ989_002575</name>
</gene>
<dbReference type="Proteomes" id="UP000544110">
    <property type="component" value="Unassembled WGS sequence"/>
</dbReference>
<evidence type="ECO:0008006" key="4">
    <source>
        <dbReference type="Google" id="ProtNLM"/>
    </source>
</evidence>
<keyword evidence="3" id="KW-1185">Reference proteome</keyword>
<evidence type="ECO:0000313" key="3">
    <source>
        <dbReference type="Proteomes" id="UP000544110"/>
    </source>
</evidence>
<organism evidence="2 3">
    <name type="scientific">Nocardioides perillae</name>
    <dbReference type="NCBI Taxonomy" id="1119534"/>
    <lineage>
        <taxon>Bacteria</taxon>
        <taxon>Bacillati</taxon>
        <taxon>Actinomycetota</taxon>
        <taxon>Actinomycetes</taxon>
        <taxon>Propionibacteriales</taxon>
        <taxon>Nocardioidaceae</taxon>
        <taxon>Nocardioides</taxon>
    </lineage>
</organism>
<reference evidence="2 3" key="1">
    <citation type="submission" date="2020-07" db="EMBL/GenBank/DDBJ databases">
        <title>Sequencing the genomes of 1000 actinobacteria strains.</title>
        <authorList>
            <person name="Klenk H.-P."/>
        </authorList>
    </citation>
    <scope>NUCLEOTIDE SEQUENCE [LARGE SCALE GENOMIC DNA]</scope>
    <source>
        <strain evidence="2 3">DSM 24552</strain>
    </source>
</reference>
<dbReference type="AlphaFoldDB" id="A0A7Y9RTD8"/>
<evidence type="ECO:0000256" key="1">
    <source>
        <dbReference type="SAM" id="MobiDB-lite"/>
    </source>
</evidence>
<name>A0A7Y9RTD8_9ACTN</name>
<sequence>MVSDPDRGLPLDERGASSTLALASALLRARREVEAEELRVVAHWADLHSTDPADEREPGARVVLGGERLRWFGGEGTPGVRELATYELALAREEGVQATRSLLADTLDLRHRLPATWAVVQCCELPVWVARKVAAMSRVLPLACCGVVDRAVARAVGQAPRKVLELAEAKVVQADPEGHAARAEVERLRRYATFTRRDAAGMRTLIARMHAGEAAAVDATITRVAEILEAQARAAHDHPLGAGSGPVAPVPTRDQLRAEAVAWLARPADLLVLLLEHADDAPPDDLPPEPTDEPTERSGLLAVPARLAEALRSRDLTSLRPRAVVFLHLHQDAVERRAGVARVEGLGPVALDDLAGLLGQHRVSVQPVLDLADRVSTAAYEFPEALRQRLHLLFDGDAFPHAATCPGPGSSRVDHDHVVPWHDTGPPEPSRPSDQQTSVGNGQPLTRGAHRAKTHLPYVCEPLDLGVVRWTSPHGLVRVVDHRGTHVECGVERRLRWCLAQHDAA</sequence>
<evidence type="ECO:0000313" key="2">
    <source>
        <dbReference type="EMBL" id="NYG56271.1"/>
    </source>
</evidence>
<dbReference type="CDD" id="cd00085">
    <property type="entry name" value="HNHc"/>
    <property type="match status" value="1"/>
</dbReference>
<feature type="region of interest" description="Disordered" evidence="1">
    <location>
        <begin position="405"/>
        <end position="447"/>
    </location>
</feature>
<dbReference type="EMBL" id="JACCAC010000001">
    <property type="protein sequence ID" value="NYG56271.1"/>
    <property type="molecule type" value="Genomic_DNA"/>
</dbReference>
<comment type="caution">
    <text evidence="2">The sequence shown here is derived from an EMBL/GenBank/DDBJ whole genome shotgun (WGS) entry which is preliminary data.</text>
</comment>
<proteinExistence type="predicted"/>
<feature type="compositionally biased region" description="Polar residues" evidence="1">
    <location>
        <begin position="432"/>
        <end position="444"/>
    </location>
</feature>
<dbReference type="InterPro" id="IPR003615">
    <property type="entry name" value="HNH_nuc"/>
</dbReference>